<dbReference type="EMBL" id="KI912118">
    <property type="protein sequence ID" value="ETS75556.1"/>
    <property type="molecule type" value="Genomic_DNA"/>
</dbReference>
<evidence type="ECO:0008006" key="3">
    <source>
        <dbReference type="Google" id="ProtNLM"/>
    </source>
</evidence>
<dbReference type="Proteomes" id="UP000030651">
    <property type="component" value="Unassembled WGS sequence"/>
</dbReference>
<evidence type="ECO:0000313" key="1">
    <source>
        <dbReference type="EMBL" id="ETS75556.1"/>
    </source>
</evidence>
<dbReference type="AlphaFoldDB" id="W3WRV6"/>
<reference evidence="2" key="1">
    <citation type="journal article" date="2015" name="BMC Genomics">
        <title>Genomic and transcriptomic analysis of the endophytic fungus Pestalotiopsis fici reveals its lifestyle and high potential for synthesis of natural products.</title>
        <authorList>
            <person name="Wang X."/>
            <person name="Zhang X."/>
            <person name="Liu L."/>
            <person name="Xiang M."/>
            <person name="Wang W."/>
            <person name="Sun X."/>
            <person name="Che Y."/>
            <person name="Guo L."/>
            <person name="Liu G."/>
            <person name="Guo L."/>
            <person name="Wang C."/>
            <person name="Yin W.B."/>
            <person name="Stadler M."/>
            <person name="Zhang X."/>
            <person name="Liu X."/>
        </authorList>
    </citation>
    <scope>NUCLEOTIDE SEQUENCE [LARGE SCALE GENOMIC DNA]</scope>
    <source>
        <strain evidence="2">W106-1 / CGMCC3.15140</strain>
    </source>
</reference>
<dbReference type="OrthoDB" id="3647690at2759"/>
<dbReference type="KEGG" id="pfy:PFICI_12500"/>
<gene>
    <name evidence="1" type="ORF">PFICI_12500</name>
</gene>
<protein>
    <recommendedName>
        <fullName evidence="3">Chromo domain-containing protein</fullName>
    </recommendedName>
</protein>
<accession>W3WRV6</accession>
<proteinExistence type="predicted"/>
<dbReference type="HOGENOM" id="CLU_1468684_0_0_1"/>
<dbReference type="RefSeq" id="XP_007839272.1">
    <property type="nucleotide sequence ID" value="XM_007841081.1"/>
</dbReference>
<sequence>MGVEAKSRRRSKRLRNIRRPIHKVNPIQRQSLRIAIKRSLEDAESFSHVGRDVIAIRGSPSPIEDLDTTIVDNVIEVQDLSDLSNGIPSGQPGWYKIRRIVGQRLAYYLVEWEGIDPATGQNFPVEFVYQSDVNGPARREWHALQNAGKLRRARCGTLILEDAKESVVYEEAWKRSIRRSCALS</sequence>
<keyword evidence="2" id="KW-1185">Reference proteome</keyword>
<name>W3WRV6_PESFW</name>
<dbReference type="GeneID" id="19277513"/>
<dbReference type="InParanoid" id="W3WRV6"/>
<evidence type="ECO:0000313" key="2">
    <source>
        <dbReference type="Proteomes" id="UP000030651"/>
    </source>
</evidence>
<organism evidence="1 2">
    <name type="scientific">Pestalotiopsis fici (strain W106-1 / CGMCC3.15140)</name>
    <dbReference type="NCBI Taxonomy" id="1229662"/>
    <lineage>
        <taxon>Eukaryota</taxon>
        <taxon>Fungi</taxon>
        <taxon>Dikarya</taxon>
        <taxon>Ascomycota</taxon>
        <taxon>Pezizomycotina</taxon>
        <taxon>Sordariomycetes</taxon>
        <taxon>Xylariomycetidae</taxon>
        <taxon>Amphisphaeriales</taxon>
        <taxon>Sporocadaceae</taxon>
        <taxon>Pestalotiopsis</taxon>
    </lineage>
</organism>